<keyword evidence="7" id="KW-0378">Hydrolase</keyword>
<name>A0A5C6RQ37_9FLAO</name>
<keyword evidence="11" id="KW-0732">Signal</keyword>
<proteinExistence type="inferred from homology"/>
<dbReference type="SUPFAM" id="SSF53092">
    <property type="entry name" value="Creatinase/prolidase N-terminal domain"/>
    <property type="match status" value="1"/>
</dbReference>
<dbReference type="Pfam" id="PF00557">
    <property type="entry name" value="Peptidase_M24"/>
    <property type="match status" value="1"/>
</dbReference>
<evidence type="ECO:0000256" key="2">
    <source>
        <dbReference type="ARBA" id="ARBA00001936"/>
    </source>
</evidence>
<protein>
    <recommendedName>
        <fullName evidence="4">Xaa-Pro aminopeptidase</fullName>
        <ecNumber evidence="4">3.4.11.9</ecNumber>
    </recommendedName>
</protein>
<feature type="chain" id="PRO_5023073546" description="Xaa-Pro aminopeptidase" evidence="11">
    <location>
        <begin position="21"/>
        <end position="476"/>
    </location>
</feature>
<dbReference type="Gene3D" id="3.40.350.10">
    <property type="entry name" value="Creatinase/prolidase N-terminal domain"/>
    <property type="match status" value="1"/>
</dbReference>
<dbReference type="InterPro" id="IPR000994">
    <property type="entry name" value="Pept_M24"/>
</dbReference>
<dbReference type="PROSITE" id="PS00491">
    <property type="entry name" value="PROLINE_PEPTIDASE"/>
    <property type="match status" value="1"/>
</dbReference>
<dbReference type="AlphaFoldDB" id="A0A5C6RQ37"/>
<dbReference type="Proteomes" id="UP000321721">
    <property type="component" value="Unassembled WGS sequence"/>
</dbReference>
<organism evidence="13 14">
    <name type="scientific">Vicingus serpentipes</name>
    <dbReference type="NCBI Taxonomy" id="1926625"/>
    <lineage>
        <taxon>Bacteria</taxon>
        <taxon>Pseudomonadati</taxon>
        <taxon>Bacteroidota</taxon>
        <taxon>Flavobacteriia</taxon>
        <taxon>Flavobacteriales</taxon>
        <taxon>Vicingaceae</taxon>
        <taxon>Vicingus</taxon>
    </lineage>
</organism>
<comment type="cofactor">
    <cofactor evidence="2">
        <name>Mn(2+)</name>
        <dbReference type="ChEBI" id="CHEBI:29035"/>
    </cofactor>
</comment>
<keyword evidence="5" id="KW-0645">Protease</keyword>
<dbReference type="GO" id="GO:0070006">
    <property type="term" value="F:metalloaminopeptidase activity"/>
    <property type="evidence" value="ECO:0007669"/>
    <property type="project" value="InterPro"/>
</dbReference>
<dbReference type="InterPro" id="IPR007865">
    <property type="entry name" value="Aminopep_P_N"/>
</dbReference>
<evidence type="ECO:0000256" key="7">
    <source>
        <dbReference type="ARBA" id="ARBA00022801"/>
    </source>
</evidence>
<dbReference type="EC" id="3.4.11.9" evidence="4"/>
<dbReference type="InterPro" id="IPR029149">
    <property type="entry name" value="Creatin/AminoP/Spt16_N"/>
</dbReference>
<evidence type="ECO:0000256" key="6">
    <source>
        <dbReference type="ARBA" id="ARBA00022723"/>
    </source>
</evidence>
<evidence type="ECO:0000256" key="8">
    <source>
        <dbReference type="ARBA" id="ARBA00023049"/>
    </source>
</evidence>
<dbReference type="RefSeq" id="WP_147101425.1">
    <property type="nucleotide sequence ID" value="NZ_VOOS01000005.1"/>
</dbReference>
<comment type="catalytic activity">
    <reaction evidence="1">
        <text>Release of any N-terminal amino acid, including proline, that is linked to proline, even from a dipeptide or tripeptide.</text>
        <dbReference type="EC" id="3.4.11.9"/>
    </reaction>
</comment>
<gene>
    <name evidence="13" type="ORF">FRY74_10770</name>
</gene>
<keyword evidence="9" id="KW-0464">Manganese</keyword>
<evidence type="ECO:0000256" key="1">
    <source>
        <dbReference type="ARBA" id="ARBA00001424"/>
    </source>
</evidence>
<evidence type="ECO:0000313" key="13">
    <source>
        <dbReference type="EMBL" id="TXB64267.1"/>
    </source>
</evidence>
<accession>A0A5C6RQ37</accession>
<dbReference type="InterPro" id="IPR052433">
    <property type="entry name" value="X-Pro_dipept-like"/>
</dbReference>
<dbReference type="GO" id="GO:0005829">
    <property type="term" value="C:cytosol"/>
    <property type="evidence" value="ECO:0007669"/>
    <property type="project" value="TreeGrafter"/>
</dbReference>
<dbReference type="EMBL" id="VOOS01000005">
    <property type="protein sequence ID" value="TXB64267.1"/>
    <property type="molecule type" value="Genomic_DNA"/>
</dbReference>
<dbReference type="Gene3D" id="3.90.230.10">
    <property type="entry name" value="Creatinase/methionine aminopeptidase superfamily"/>
    <property type="match status" value="1"/>
</dbReference>
<dbReference type="Pfam" id="PF05195">
    <property type="entry name" value="AMP_N"/>
    <property type="match status" value="1"/>
</dbReference>
<keyword evidence="6 10" id="KW-0479">Metal-binding</keyword>
<dbReference type="GO" id="GO:0006508">
    <property type="term" value="P:proteolysis"/>
    <property type="evidence" value="ECO:0007669"/>
    <property type="project" value="UniProtKB-KW"/>
</dbReference>
<dbReference type="GO" id="GO:0030145">
    <property type="term" value="F:manganese ion binding"/>
    <property type="evidence" value="ECO:0007669"/>
    <property type="project" value="InterPro"/>
</dbReference>
<feature type="signal peptide" evidence="11">
    <location>
        <begin position="1"/>
        <end position="20"/>
    </location>
</feature>
<comment type="caution">
    <text evidence="13">The sequence shown here is derived from an EMBL/GenBank/DDBJ whole genome shotgun (WGS) entry which is preliminary data.</text>
</comment>
<evidence type="ECO:0000256" key="9">
    <source>
        <dbReference type="ARBA" id="ARBA00023211"/>
    </source>
</evidence>
<dbReference type="CDD" id="cd01087">
    <property type="entry name" value="Prolidase"/>
    <property type="match status" value="1"/>
</dbReference>
<dbReference type="PANTHER" id="PTHR43226:SF4">
    <property type="entry name" value="XAA-PRO AMINOPEPTIDASE 3"/>
    <property type="match status" value="1"/>
</dbReference>
<dbReference type="PANTHER" id="PTHR43226">
    <property type="entry name" value="XAA-PRO AMINOPEPTIDASE 3"/>
    <property type="match status" value="1"/>
</dbReference>
<sequence>MVKKLIFISLCFLLTFISKAQENTLAIQTVPELINLDYDTDLLTPSFFSKNRNALRQLMPANSVAVFFANPIRNRSNDVDYEYHQDPNFYYLSGLREPHAVLLIFKEPQQFGNGTKTDELLFLQKRDASDEVWTGKRQGVEGATKFLGINIAFTGEEFSSFETELDSFDKILITELPEDVKNLDQKDDLYNLIGSFKLKTEKSNAKIDDQDLKYMMAQLRQIKSDEEIILLKKAIEMTCDAQIELMKALKPNMTEYQSEAIVEYVFKKNGAEYPGFPSILGGGENSCILHYTSNRKPLNGNDMLVSDIGAEYHGYTADVTRTLPTDGIFSEEEKIIYNIVYEAQQAGITQCKAGNKFWDPHNAATEIISTKLMELGIIDKAYKVREYFMHGTSHYLGLDVHDAGLYTPLEKGNVITVEPGIYIAEGSDCDPKWWNIGVRIEDDILITEGEPITLSAKAPRKIEEIEALMKEESKFE</sequence>
<keyword evidence="8" id="KW-0482">Metalloprotease</keyword>
<reference evidence="13 14" key="1">
    <citation type="submission" date="2019-08" db="EMBL/GenBank/DDBJ databases">
        <title>Genome of Vicingus serpentipes NCIMB 15042.</title>
        <authorList>
            <person name="Bowman J.P."/>
        </authorList>
    </citation>
    <scope>NUCLEOTIDE SEQUENCE [LARGE SCALE GENOMIC DNA]</scope>
    <source>
        <strain evidence="13 14">NCIMB 15042</strain>
    </source>
</reference>
<feature type="domain" description="Aminopeptidase P N-terminal" evidence="12">
    <location>
        <begin position="43"/>
        <end position="182"/>
    </location>
</feature>
<dbReference type="OrthoDB" id="9806388at2"/>
<dbReference type="InterPro" id="IPR001131">
    <property type="entry name" value="Peptidase_M24B_aminopep-P_CS"/>
</dbReference>
<comment type="similarity">
    <text evidence="3 10">Belongs to the peptidase M24B family.</text>
</comment>
<evidence type="ECO:0000313" key="14">
    <source>
        <dbReference type="Proteomes" id="UP000321721"/>
    </source>
</evidence>
<evidence type="ECO:0000256" key="4">
    <source>
        <dbReference type="ARBA" id="ARBA00012574"/>
    </source>
</evidence>
<evidence type="ECO:0000256" key="11">
    <source>
        <dbReference type="SAM" id="SignalP"/>
    </source>
</evidence>
<evidence type="ECO:0000256" key="10">
    <source>
        <dbReference type="RuleBase" id="RU000590"/>
    </source>
</evidence>
<keyword evidence="14" id="KW-1185">Reference proteome</keyword>
<evidence type="ECO:0000259" key="12">
    <source>
        <dbReference type="SMART" id="SM01011"/>
    </source>
</evidence>
<dbReference type="SUPFAM" id="SSF55920">
    <property type="entry name" value="Creatinase/aminopeptidase"/>
    <property type="match status" value="1"/>
</dbReference>
<dbReference type="InterPro" id="IPR036005">
    <property type="entry name" value="Creatinase/aminopeptidase-like"/>
</dbReference>
<evidence type="ECO:0000256" key="5">
    <source>
        <dbReference type="ARBA" id="ARBA00022670"/>
    </source>
</evidence>
<evidence type="ECO:0000256" key="3">
    <source>
        <dbReference type="ARBA" id="ARBA00008766"/>
    </source>
</evidence>
<dbReference type="SMART" id="SM01011">
    <property type="entry name" value="AMP_N"/>
    <property type="match status" value="1"/>
</dbReference>